<keyword evidence="10 14" id="KW-1133">Transmembrane helix</keyword>
<keyword evidence="11 14" id="KW-0472">Membrane</keyword>
<feature type="transmembrane region" description="Helical" evidence="14">
    <location>
        <begin position="259"/>
        <end position="282"/>
    </location>
</feature>
<dbReference type="PANTHER" id="PTHR27002:SF804">
    <property type="entry name" value="OS02G0710500 PROTEIN"/>
    <property type="match status" value="1"/>
</dbReference>
<evidence type="ECO:0000256" key="8">
    <source>
        <dbReference type="ARBA" id="ARBA00022777"/>
    </source>
</evidence>
<feature type="chain" id="PRO_5046578904" evidence="15">
    <location>
        <begin position="23"/>
        <end position="607"/>
    </location>
</feature>
<dbReference type="Gene3D" id="3.30.430.20">
    <property type="entry name" value="Gnk2 domain, C-X8-C-X2-C motif"/>
    <property type="match status" value="2"/>
</dbReference>
<evidence type="ECO:0000256" key="10">
    <source>
        <dbReference type="ARBA" id="ARBA00022989"/>
    </source>
</evidence>
<sequence length="607" mass="67588">MNIPILVFCFAILIHSFDITVAQDDFWGQYCGDQNYTQNSAYQQNLNDVLYALTGTNNGFGFYNSTAGQANADALCRGDMEPESCKRCVDDATRRLRQVCPNQVEAAGWYDLCFLKYSNRSMANGIGQSGVIFFNLNNVPNSSFDQWNQSVVNLLGALRSEAARGGQLRKYASGNISAGFLTVYGMMQCTPDLTATQCDNCFARAIDSARLYERRLGVRVYLPDCVIRYERDRFFNSTWFPAPPSPTPTVSSSSKGTSLGVIVGPILAAVAAILVVVFFFIFRSRQKQKRNGPLLPEVQVGFSDSSPEGSKHQREDEDTGEMNYFNLGVIQVATNNFSLENKLGEGGFGPVYKGKLEDGKEIAVKRLSRNSGQGLVEFKTEVQLIIKLQHKNLVRLLGYCVKGSERLLIYEFMANNSLDTFLFDANKCEELDWATRTKIVIGIAKGLRGYMAPEYAMEGLFSTKSDVYSFGVLLLEIVAGQRNNRFTYQDQPQNFLSTAFRLWKENKGEQLIDSRIIQNFSIDEALRWINIALLCVQEDPHDRPTMSTVVFMLEGQWSANLPVPSEPPVSFARFAAVVSEQTTTTGDQTEHISTSVTSSTTASRSIG</sequence>
<dbReference type="InterPro" id="IPR000719">
    <property type="entry name" value="Prot_kinase_dom"/>
</dbReference>
<evidence type="ECO:0000256" key="9">
    <source>
        <dbReference type="ARBA" id="ARBA00022840"/>
    </source>
</evidence>
<keyword evidence="5 15" id="KW-0732">Signal</keyword>
<evidence type="ECO:0000256" key="3">
    <source>
        <dbReference type="ARBA" id="ARBA00022679"/>
    </source>
</evidence>
<feature type="compositionally biased region" description="Low complexity" evidence="13">
    <location>
        <begin position="593"/>
        <end position="607"/>
    </location>
</feature>
<feature type="signal peptide" evidence="15">
    <location>
        <begin position="1"/>
        <end position="22"/>
    </location>
</feature>
<evidence type="ECO:0000256" key="7">
    <source>
        <dbReference type="ARBA" id="ARBA00022741"/>
    </source>
</evidence>
<keyword evidence="3" id="KW-0808">Transferase</keyword>
<evidence type="ECO:0000256" key="2">
    <source>
        <dbReference type="ARBA" id="ARBA00022527"/>
    </source>
</evidence>
<dbReference type="PANTHER" id="PTHR27002">
    <property type="entry name" value="RECEPTOR-LIKE SERINE/THREONINE-PROTEIN KINASE SD1-8"/>
    <property type="match status" value="1"/>
</dbReference>
<protein>
    <submittedName>
        <fullName evidence="18">Cysteine-rich receptor-like protein kinase 10</fullName>
    </submittedName>
</protein>
<evidence type="ECO:0000256" key="11">
    <source>
        <dbReference type="ARBA" id="ARBA00023136"/>
    </source>
</evidence>
<evidence type="ECO:0000256" key="1">
    <source>
        <dbReference type="ARBA" id="ARBA00004167"/>
    </source>
</evidence>
<dbReference type="InterPro" id="IPR002902">
    <property type="entry name" value="GNK2"/>
</dbReference>
<comment type="caution">
    <text evidence="18">The sequence shown here is derived from an EMBL/GenBank/DDBJ whole genome shotgun (WGS) entry which is preliminary data.</text>
</comment>
<comment type="subcellular location">
    <subcellularLocation>
        <location evidence="1">Membrane</location>
        <topology evidence="1">Single-pass membrane protein</topology>
    </subcellularLocation>
</comment>
<name>A0ABQ5IYL4_9ASTR</name>
<evidence type="ECO:0000256" key="13">
    <source>
        <dbReference type="SAM" id="MobiDB-lite"/>
    </source>
</evidence>
<reference evidence="18" key="1">
    <citation type="journal article" date="2022" name="Int. J. Mol. Sci.">
        <title>Draft Genome of Tanacetum Coccineum: Genomic Comparison of Closely Related Tanacetum-Family Plants.</title>
        <authorList>
            <person name="Yamashiro T."/>
            <person name="Shiraishi A."/>
            <person name="Nakayama K."/>
            <person name="Satake H."/>
        </authorList>
    </citation>
    <scope>NUCLEOTIDE SEQUENCE</scope>
</reference>
<dbReference type="Pfam" id="PF01657">
    <property type="entry name" value="Stress-antifung"/>
    <property type="match status" value="2"/>
</dbReference>
<dbReference type="Pfam" id="PF07714">
    <property type="entry name" value="PK_Tyr_Ser-Thr"/>
    <property type="match status" value="2"/>
</dbReference>
<dbReference type="Proteomes" id="UP001151760">
    <property type="component" value="Unassembled WGS sequence"/>
</dbReference>
<organism evidence="18 19">
    <name type="scientific">Tanacetum coccineum</name>
    <dbReference type="NCBI Taxonomy" id="301880"/>
    <lineage>
        <taxon>Eukaryota</taxon>
        <taxon>Viridiplantae</taxon>
        <taxon>Streptophyta</taxon>
        <taxon>Embryophyta</taxon>
        <taxon>Tracheophyta</taxon>
        <taxon>Spermatophyta</taxon>
        <taxon>Magnoliopsida</taxon>
        <taxon>eudicotyledons</taxon>
        <taxon>Gunneridae</taxon>
        <taxon>Pentapetalae</taxon>
        <taxon>asterids</taxon>
        <taxon>campanulids</taxon>
        <taxon>Asterales</taxon>
        <taxon>Asteraceae</taxon>
        <taxon>Asteroideae</taxon>
        <taxon>Anthemideae</taxon>
        <taxon>Anthemidinae</taxon>
        <taxon>Tanacetum</taxon>
    </lineage>
</organism>
<evidence type="ECO:0000256" key="4">
    <source>
        <dbReference type="ARBA" id="ARBA00022692"/>
    </source>
</evidence>
<feature type="region of interest" description="Disordered" evidence="13">
    <location>
        <begin position="582"/>
        <end position="607"/>
    </location>
</feature>
<keyword evidence="4 14" id="KW-0812">Transmembrane</keyword>
<dbReference type="EMBL" id="BQNB010021284">
    <property type="protein sequence ID" value="GJU04790.1"/>
    <property type="molecule type" value="Genomic_DNA"/>
</dbReference>
<evidence type="ECO:0000256" key="14">
    <source>
        <dbReference type="SAM" id="Phobius"/>
    </source>
</evidence>
<reference evidence="18" key="2">
    <citation type="submission" date="2022-01" db="EMBL/GenBank/DDBJ databases">
        <authorList>
            <person name="Yamashiro T."/>
            <person name="Shiraishi A."/>
            <person name="Satake H."/>
            <person name="Nakayama K."/>
        </authorList>
    </citation>
    <scope>NUCLEOTIDE SEQUENCE</scope>
</reference>
<dbReference type="InterPro" id="IPR011009">
    <property type="entry name" value="Kinase-like_dom_sf"/>
</dbReference>
<keyword evidence="8" id="KW-0418">Kinase</keyword>
<keyword evidence="6" id="KW-0677">Repeat</keyword>
<dbReference type="CDD" id="cd23509">
    <property type="entry name" value="Gnk2-like"/>
    <property type="match status" value="2"/>
</dbReference>
<evidence type="ECO:0000256" key="15">
    <source>
        <dbReference type="SAM" id="SignalP"/>
    </source>
</evidence>
<keyword evidence="9" id="KW-0067">ATP-binding</keyword>
<feature type="region of interest" description="Disordered" evidence="13">
    <location>
        <begin position="296"/>
        <end position="317"/>
    </location>
</feature>
<dbReference type="PROSITE" id="PS50011">
    <property type="entry name" value="PROTEIN_KINASE_DOM"/>
    <property type="match status" value="1"/>
</dbReference>
<dbReference type="InterPro" id="IPR038408">
    <property type="entry name" value="GNK2_sf"/>
</dbReference>
<evidence type="ECO:0000259" key="17">
    <source>
        <dbReference type="PROSITE" id="PS51473"/>
    </source>
</evidence>
<keyword evidence="19" id="KW-1185">Reference proteome</keyword>
<keyword evidence="2" id="KW-0723">Serine/threonine-protein kinase</keyword>
<gene>
    <name evidence="18" type="ORF">Tco_1121220</name>
</gene>
<evidence type="ECO:0000313" key="18">
    <source>
        <dbReference type="EMBL" id="GJU04790.1"/>
    </source>
</evidence>
<accession>A0ABQ5IYL4</accession>
<proteinExistence type="predicted"/>
<keyword evidence="7" id="KW-0547">Nucleotide-binding</keyword>
<dbReference type="Gene3D" id="3.30.200.20">
    <property type="entry name" value="Phosphorylase Kinase, domain 1"/>
    <property type="match status" value="1"/>
</dbReference>
<evidence type="ECO:0000256" key="6">
    <source>
        <dbReference type="ARBA" id="ARBA00022737"/>
    </source>
</evidence>
<evidence type="ECO:0000259" key="16">
    <source>
        <dbReference type="PROSITE" id="PS50011"/>
    </source>
</evidence>
<feature type="domain" description="Protein kinase" evidence="16">
    <location>
        <begin position="337"/>
        <end position="607"/>
    </location>
</feature>
<dbReference type="SUPFAM" id="SSF56112">
    <property type="entry name" value="Protein kinase-like (PK-like)"/>
    <property type="match status" value="1"/>
</dbReference>
<dbReference type="Gene3D" id="1.10.510.10">
    <property type="entry name" value="Transferase(Phosphotransferase) domain 1"/>
    <property type="match status" value="1"/>
</dbReference>
<dbReference type="InterPro" id="IPR001245">
    <property type="entry name" value="Ser-Thr/Tyr_kinase_cat_dom"/>
</dbReference>
<keyword evidence="12" id="KW-0675">Receptor</keyword>
<feature type="domain" description="Gnk2-homologous" evidence="17">
    <location>
        <begin position="129"/>
        <end position="234"/>
    </location>
</feature>
<evidence type="ECO:0000256" key="12">
    <source>
        <dbReference type="ARBA" id="ARBA00023170"/>
    </source>
</evidence>
<evidence type="ECO:0000313" key="19">
    <source>
        <dbReference type="Proteomes" id="UP001151760"/>
    </source>
</evidence>
<evidence type="ECO:0000256" key="5">
    <source>
        <dbReference type="ARBA" id="ARBA00022729"/>
    </source>
</evidence>
<dbReference type="PROSITE" id="PS51473">
    <property type="entry name" value="GNK2"/>
    <property type="match status" value="2"/>
</dbReference>
<feature type="domain" description="Gnk2-homologous" evidence="17">
    <location>
        <begin position="24"/>
        <end position="122"/>
    </location>
</feature>